<keyword evidence="3" id="KW-1185">Reference proteome</keyword>
<proteinExistence type="predicted"/>
<comment type="caution">
    <text evidence="2">The sequence shown here is derived from an EMBL/GenBank/DDBJ whole genome shotgun (WGS) entry which is preliminary data.</text>
</comment>
<feature type="chain" id="PRO_5022038783" evidence="1">
    <location>
        <begin position="27"/>
        <end position="225"/>
    </location>
</feature>
<accession>A0A560HD81</accession>
<evidence type="ECO:0000313" key="3">
    <source>
        <dbReference type="Proteomes" id="UP000315751"/>
    </source>
</evidence>
<gene>
    <name evidence="2" type="ORF">FBZ90_103253</name>
</gene>
<feature type="signal peptide" evidence="1">
    <location>
        <begin position="1"/>
        <end position="26"/>
    </location>
</feature>
<evidence type="ECO:0000313" key="2">
    <source>
        <dbReference type="EMBL" id="TWB44346.1"/>
    </source>
</evidence>
<dbReference type="OrthoDB" id="7344327at2"/>
<name>A0A560HD81_9PROT</name>
<protein>
    <submittedName>
        <fullName evidence="2">Uncharacterized protein</fullName>
    </submittedName>
</protein>
<dbReference type="RefSeq" id="WP_145730162.1">
    <property type="nucleotide sequence ID" value="NZ_VITR01000003.1"/>
</dbReference>
<dbReference type="Proteomes" id="UP000315751">
    <property type="component" value="Unassembled WGS sequence"/>
</dbReference>
<organism evidence="2 3">
    <name type="scientific">Nitrospirillum amazonense</name>
    <dbReference type="NCBI Taxonomy" id="28077"/>
    <lineage>
        <taxon>Bacteria</taxon>
        <taxon>Pseudomonadati</taxon>
        <taxon>Pseudomonadota</taxon>
        <taxon>Alphaproteobacteria</taxon>
        <taxon>Rhodospirillales</taxon>
        <taxon>Azospirillaceae</taxon>
        <taxon>Nitrospirillum</taxon>
    </lineage>
</organism>
<evidence type="ECO:0000256" key="1">
    <source>
        <dbReference type="SAM" id="SignalP"/>
    </source>
</evidence>
<keyword evidence="1" id="KW-0732">Signal</keyword>
<dbReference type="AlphaFoldDB" id="A0A560HD81"/>
<reference evidence="2 3" key="1">
    <citation type="submission" date="2019-06" db="EMBL/GenBank/DDBJ databases">
        <title>Genomic Encyclopedia of Type Strains, Phase IV (KMG-V): Genome sequencing to study the core and pangenomes of soil and plant-associated prokaryotes.</title>
        <authorList>
            <person name="Whitman W."/>
        </authorList>
    </citation>
    <scope>NUCLEOTIDE SEQUENCE [LARGE SCALE GENOMIC DNA]</scope>
    <source>
        <strain evidence="2 3">BR 11622</strain>
    </source>
</reference>
<sequence length="225" mass="23845">MAYKIRAHALNLFAAAIVLTASPAFADDQANTARLFADPGVRQMTLATAQQSAVVMNNPCPGAQATASADVAVFQPLVFDAAGQLQTGIWRQQVTLAGCGVTRTLNVLGWKQAGQAIAMGALLPGGTHTDVLLQRDAIQQVDQLVKITPGATEEGCAREYVADTRFVDREALPTPGGKSPPWREVWTLQTCTKRIEVPIRFIPDATGTTITAGPQNAVKVTPLAK</sequence>
<dbReference type="EMBL" id="VITR01000003">
    <property type="protein sequence ID" value="TWB44346.1"/>
    <property type="molecule type" value="Genomic_DNA"/>
</dbReference>